<name>A0A1X7L6U4_9BACL</name>
<feature type="transmembrane region" description="Helical" evidence="1">
    <location>
        <begin position="9"/>
        <end position="26"/>
    </location>
</feature>
<keyword evidence="1" id="KW-1133">Transmembrane helix</keyword>
<proteinExistence type="predicted"/>
<feature type="transmembrane region" description="Helical" evidence="1">
    <location>
        <begin position="103"/>
        <end position="122"/>
    </location>
</feature>
<reference evidence="2 3" key="1">
    <citation type="submission" date="2017-04" db="EMBL/GenBank/DDBJ databases">
        <authorList>
            <person name="Afonso C.L."/>
            <person name="Miller P.J."/>
            <person name="Scott M.A."/>
            <person name="Spackman E."/>
            <person name="Goraichik I."/>
            <person name="Dimitrov K.M."/>
            <person name="Suarez D.L."/>
            <person name="Swayne D.E."/>
        </authorList>
    </citation>
    <scope>NUCLEOTIDE SEQUENCE [LARGE SCALE GENOMIC DNA]</scope>
    <source>
        <strain evidence="2 3">11</strain>
    </source>
</reference>
<accession>A0A1X7L6U4</accession>
<gene>
    <name evidence="2" type="ORF">SAMN06295960_2993</name>
</gene>
<dbReference type="AlphaFoldDB" id="A0A1X7L6U4"/>
<sequence length="134" mass="14652">MKGMIVRKFMSAVFTSVILSYLFVLIDGHSSFIVYFTIFCAGYLIVGVPCSIVAELVNAKIKGNILGLVIGGIIHLIFAGIVIFWLSFDDPGGFSSLMNHAEGIVYAVIMAAIGLWLTDILFKHLLRDELSHLA</sequence>
<evidence type="ECO:0000256" key="1">
    <source>
        <dbReference type="SAM" id="Phobius"/>
    </source>
</evidence>
<feature type="transmembrane region" description="Helical" evidence="1">
    <location>
        <begin position="32"/>
        <end position="53"/>
    </location>
</feature>
<evidence type="ECO:0000313" key="3">
    <source>
        <dbReference type="Proteomes" id="UP000193834"/>
    </source>
</evidence>
<keyword evidence="3" id="KW-1185">Reference proteome</keyword>
<evidence type="ECO:0000313" key="2">
    <source>
        <dbReference type="EMBL" id="SMG48962.1"/>
    </source>
</evidence>
<dbReference type="EMBL" id="FXAZ01000004">
    <property type="protein sequence ID" value="SMG48962.1"/>
    <property type="molecule type" value="Genomic_DNA"/>
</dbReference>
<feature type="transmembrane region" description="Helical" evidence="1">
    <location>
        <begin position="65"/>
        <end position="88"/>
    </location>
</feature>
<protein>
    <submittedName>
        <fullName evidence="2">Uncharacterized protein</fullName>
    </submittedName>
</protein>
<dbReference type="Proteomes" id="UP000193834">
    <property type="component" value="Unassembled WGS sequence"/>
</dbReference>
<keyword evidence="1" id="KW-0812">Transmembrane</keyword>
<keyword evidence="1" id="KW-0472">Membrane</keyword>
<organism evidence="2 3">
    <name type="scientific">Paenibacillus aquistagni</name>
    <dbReference type="NCBI Taxonomy" id="1852522"/>
    <lineage>
        <taxon>Bacteria</taxon>
        <taxon>Bacillati</taxon>
        <taxon>Bacillota</taxon>
        <taxon>Bacilli</taxon>
        <taxon>Bacillales</taxon>
        <taxon>Paenibacillaceae</taxon>
        <taxon>Paenibacillus</taxon>
    </lineage>
</organism>
<dbReference type="RefSeq" id="WP_085495347.1">
    <property type="nucleotide sequence ID" value="NZ_FXAZ01000004.1"/>
</dbReference>